<dbReference type="InterPro" id="IPR029058">
    <property type="entry name" value="AB_hydrolase_fold"/>
</dbReference>
<dbReference type="Proteomes" id="UP000298127">
    <property type="component" value="Unassembled WGS sequence"/>
</dbReference>
<protein>
    <submittedName>
        <fullName evidence="1">Alpha/beta hydrolase</fullName>
    </submittedName>
</protein>
<organism evidence="1 2">
    <name type="scientific">Orlajensenia leifsoniae</name>
    <dbReference type="NCBI Taxonomy" id="2561933"/>
    <lineage>
        <taxon>Bacteria</taxon>
        <taxon>Bacillati</taxon>
        <taxon>Actinomycetota</taxon>
        <taxon>Actinomycetes</taxon>
        <taxon>Micrococcales</taxon>
        <taxon>Microbacteriaceae</taxon>
        <taxon>Orlajensenia</taxon>
    </lineage>
</organism>
<dbReference type="GO" id="GO:0016787">
    <property type="term" value="F:hydrolase activity"/>
    <property type="evidence" value="ECO:0007669"/>
    <property type="project" value="UniProtKB-KW"/>
</dbReference>
<name>A0A4Y9R9C1_9MICO</name>
<keyword evidence="2" id="KW-1185">Reference proteome</keyword>
<gene>
    <name evidence="1" type="ORF">E4M00_03880</name>
</gene>
<reference evidence="1 2" key="1">
    <citation type="journal article" date="2018" name="J. Microbiol.">
        <title>Leifsonia flava sp. nov., a novel actinobacterium isolated from the rhizosphere of Aquilegia viridiflora.</title>
        <authorList>
            <person name="Cai Y."/>
            <person name="Tao W.Z."/>
            <person name="Ma Y.J."/>
            <person name="Cheng J."/>
            <person name="Zhang M.Y."/>
            <person name="Zhang Y.X."/>
        </authorList>
    </citation>
    <scope>NUCLEOTIDE SEQUENCE [LARGE SCALE GENOMIC DNA]</scope>
    <source>
        <strain evidence="1 2">SYP-B2174</strain>
    </source>
</reference>
<sequence length="269" mass="27413">MTESALIAGTTSAGVPFVARPAESASAPVIVAWHLLDPPRTPAALAAALPLAGLDATVLYLGLPLSAERMPADGMDEIMRRAGEDVVMQLFAPILEGAIAEFPAAFAELRERFGVAPDAAVGLLGGSAGSAVAAGVLASGSSGASAAVFVSPMLQLAPTIDAMADFLGGDAYSWHPESRRVAADMDFVARAEQITATDAALRVIAGLDDDAAALVPARLFAVATGADLQLMEGVAHALAEEPGLEPAPQTDAAASYDALAVEWFSEHLR</sequence>
<keyword evidence="1" id="KW-0378">Hydrolase</keyword>
<proteinExistence type="predicted"/>
<dbReference type="SUPFAM" id="SSF53474">
    <property type="entry name" value="alpha/beta-Hydrolases"/>
    <property type="match status" value="1"/>
</dbReference>
<dbReference type="RefSeq" id="WP_135119147.1">
    <property type="nucleotide sequence ID" value="NZ_SPQZ01000001.1"/>
</dbReference>
<dbReference type="AlphaFoldDB" id="A0A4Y9R9C1"/>
<evidence type="ECO:0000313" key="2">
    <source>
        <dbReference type="Proteomes" id="UP000298127"/>
    </source>
</evidence>
<evidence type="ECO:0000313" key="1">
    <source>
        <dbReference type="EMBL" id="TFW00323.1"/>
    </source>
</evidence>
<accession>A0A4Y9R9C1</accession>
<dbReference type="Gene3D" id="3.40.50.1820">
    <property type="entry name" value="alpha/beta hydrolase"/>
    <property type="match status" value="1"/>
</dbReference>
<comment type="caution">
    <text evidence="1">The sequence shown here is derived from an EMBL/GenBank/DDBJ whole genome shotgun (WGS) entry which is preliminary data.</text>
</comment>
<dbReference type="EMBL" id="SPQZ01000001">
    <property type="protein sequence ID" value="TFW00323.1"/>
    <property type="molecule type" value="Genomic_DNA"/>
</dbReference>